<name>A0A811TFF5_9EURY</name>
<protein>
    <submittedName>
        <fullName evidence="2">Uncharacterized protein</fullName>
    </submittedName>
</protein>
<evidence type="ECO:0000313" key="2">
    <source>
        <dbReference type="EMBL" id="CAD6493485.1"/>
    </source>
</evidence>
<sequence>MSGSLGELQSQKRAVDNMRDDSDKRRVIDAILGTAEDKGFPKWVQGHGLIRMDKALEEMWLSGNSRCTHFFTLPEDLVMVRKIKPQRITESCYFSLLPPLCPSVLSVVFQNLISKISKSLMGFSHCNARYQRPGDIMRLIVRIKDKSVVSELKRFGKVLYVSELTNVVGLDTRSKDATKIKKIKGVIDVRGSSKGVIAV</sequence>
<comment type="caution">
    <text evidence="2">The sequence shown here is derived from an EMBL/GenBank/DDBJ whole genome shotgun (WGS) entry which is preliminary data.</text>
</comment>
<feature type="region of interest" description="Disordered" evidence="1">
    <location>
        <begin position="1"/>
        <end position="20"/>
    </location>
</feature>
<feature type="compositionally biased region" description="Polar residues" evidence="1">
    <location>
        <begin position="1"/>
        <end position="12"/>
    </location>
</feature>
<gene>
    <name evidence="2" type="ORF">EMLJLAPB_00522</name>
</gene>
<accession>A0A811TFF5</accession>
<evidence type="ECO:0000256" key="1">
    <source>
        <dbReference type="SAM" id="MobiDB-lite"/>
    </source>
</evidence>
<proteinExistence type="predicted"/>
<evidence type="ECO:0000313" key="3">
    <source>
        <dbReference type="Proteomes" id="UP000634805"/>
    </source>
</evidence>
<dbReference type="Proteomes" id="UP000634805">
    <property type="component" value="Unassembled WGS sequence"/>
</dbReference>
<dbReference type="AlphaFoldDB" id="A0A811TFF5"/>
<organism evidence="2 3">
    <name type="scientific">Candidatus Argoarchaeum ethanivorans</name>
    <dbReference type="NCBI Taxonomy" id="2608793"/>
    <lineage>
        <taxon>Archaea</taxon>
        <taxon>Methanobacteriati</taxon>
        <taxon>Methanobacteriota</taxon>
        <taxon>Stenosarchaea group</taxon>
        <taxon>Methanomicrobia</taxon>
        <taxon>Methanosarcinales</taxon>
        <taxon>Methanosarcinales incertae sedis</taxon>
        <taxon>GOM Arc I cluster</taxon>
        <taxon>Candidatus Argoarchaeum</taxon>
    </lineage>
</organism>
<dbReference type="EMBL" id="CAJHIS010000012">
    <property type="protein sequence ID" value="CAD6493485.1"/>
    <property type="molecule type" value="Genomic_DNA"/>
</dbReference>
<reference evidence="2" key="1">
    <citation type="submission" date="2020-10" db="EMBL/GenBank/DDBJ databases">
        <authorList>
            <person name="Hahn C.J."/>
            <person name="Laso-Perez R."/>
            <person name="Vulcano F."/>
            <person name="Vaziourakis K.-M."/>
            <person name="Stokke R."/>
            <person name="Steen I.H."/>
            <person name="Teske A."/>
            <person name="Boetius A."/>
            <person name="Liebeke M."/>
            <person name="Amann R."/>
            <person name="Knittel K."/>
        </authorList>
    </citation>
    <scope>NUCLEOTIDE SEQUENCE</scope>
    <source>
        <strain evidence="2">Gfbio:e3339647-f889-4370-9287-4fb5cb688e4c:AG392D22_GoMArc1</strain>
    </source>
</reference>